<dbReference type="Pfam" id="PF20463">
    <property type="entry name" value="PDH_C"/>
    <property type="match status" value="1"/>
</dbReference>
<dbReference type="Gene3D" id="3.40.50.720">
    <property type="entry name" value="NAD(P)-binding Rossmann-like Domain"/>
    <property type="match status" value="1"/>
</dbReference>
<dbReference type="InterPro" id="IPR050812">
    <property type="entry name" value="Preph/Arog_dehydrog"/>
</dbReference>
<dbReference type="InterPro" id="IPR046825">
    <property type="entry name" value="PDH_C"/>
</dbReference>
<keyword evidence="2" id="KW-0560">Oxidoreductase</keyword>
<dbReference type="InterPro" id="IPR046826">
    <property type="entry name" value="PDH_N"/>
</dbReference>
<accession>A0ABP7QRR1</accession>
<protein>
    <recommendedName>
        <fullName evidence="3">Prephenate/arogenate dehydrogenase domain-containing protein</fullName>
    </recommendedName>
</protein>
<dbReference type="Pfam" id="PF02153">
    <property type="entry name" value="PDH_N"/>
    <property type="match status" value="1"/>
</dbReference>
<evidence type="ECO:0000313" key="5">
    <source>
        <dbReference type="Proteomes" id="UP001501747"/>
    </source>
</evidence>
<sequence>MAGGAGAVGGLLVELLRGCDFEVHVLDIATGADITAPPAEVGSADVVVLAVPEPVALAAIEPLAAAMKPGALLVDTLSVKGPVVSAIREHMADFEALSINPMFAPSLGMRGRAVAAVSVHSGPRSVRLLELIEGWGARVVLVGAEEHDRLAAAAQVLTHAAVLGFGVALTELDVDIADLTALAPPPHAMLLALLARIAGGTPEVYWDVQSANPQAPAARKALASGVRRLAEVIENGGEEEFTGLLGTLTDFFGTDLGRYRDLCARTFAGMEQA</sequence>
<feature type="domain" description="Prephenate/arogenate dehydrogenase" evidence="3">
    <location>
        <begin position="1"/>
        <end position="263"/>
    </location>
</feature>
<evidence type="ECO:0000256" key="2">
    <source>
        <dbReference type="ARBA" id="ARBA00023002"/>
    </source>
</evidence>
<comment type="caution">
    <text evidence="4">The sequence shown here is derived from an EMBL/GenBank/DDBJ whole genome shotgun (WGS) entry which is preliminary data.</text>
</comment>
<dbReference type="Proteomes" id="UP001501747">
    <property type="component" value="Unassembled WGS sequence"/>
</dbReference>
<evidence type="ECO:0000313" key="4">
    <source>
        <dbReference type="EMBL" id="GAA3986930.1"/>
    </source>
</evidence>
<dbReference type="PANTHER" id="PTHR21363">
    <property type="entry name" value="PREPHENATE DEHYDROGENASE"/>
    <property type="match status" value="1"/>
</dbReference>
<dbReference type="InterPro" id="IPR008927">
    <property type="entry name" value="6-PGluconate_DH-like_C_sf"/>
</dbReference>
<dbReference type="EMBL" id="BAABAL010000003">
    <property type="protein sequence ID" value="GAA3986930.1"/>
    <property type="molecule type" value="Genomic_DNA"/>
</dbReference>
<comment type="similarity">
    <text evidence="1">Belongs to the prephenate/arogenate dehydrogenase family.</text>
</comment>
<reference evidence="5" key="1">
    <citation type="journal article" date="2019" name="Int. J. Syst. Evol. Microbiol.">
        <title>The Global Catalogue of Microorganisms (GCM) 10K type strain sequencing project: providing services to taxonomists for standard genome sequencing and annotation.</title>
        <authorList>
            <consortium name="The Broad Institute Genomics Platform"/>
            <consortium name="The Broad Institute Genome Sequencing Center for Infectious Disease"/>
            <person name="Wu L."/>
            <person name="Ma J."/>
        </authorList>
    </citation>
    <scope>NUCLEOTIDE SEQUENCE [LARGE SCALE GENOMIC DNA]</scope>
    <source>
        <strain evidence="5">JCM 17342</strain>
    </source>
</reference>
<dbReference type="InterPro" id="IPR003099">
    <property type="entry name" value="Prephen_DH"/>
</dbReference>
<gene>
    <name evidence="4" type="ORF">GCM10022247_01580</name>
</gene>
<proteinExistence type="inferred from homology"/>
<name>A0ABP7QRR1_9PSEU</name>
<dbReference type="SUPFAM" id="SSF48179">
    <property type="entry name" value="6-phosphogluconate dehydrogenase C-terminal domain-like"/>
    <property type="match status" value="1"/>
</dbReference>
<dbReference type="PROSITE" id="PS51176">
    <property type="entry name" value="PDH_ADH"/>
    <property type="match status" value="1"/>
</dbReference>
<dbReference type="InterPro" id="IPR036291">
    <property type="entry name" value="NAD(P)-bd_dom_sf"/>
</dbReference>
<dbReference type="RefSeq" id="WP_344870455.1">
    <property type="nucleotide sequence ID" value="NZ_BAABAL010000003.1"/>
</dbReference>
<evidence type="ECO:0000256" key="1">
    <source>
        <dbReference type="ARBA" id="ARBA00007964"/>
    </source>
</evidence>
<keyword evidence="5" id="KW-1185">Reference proteome</keyword>
<organism evidence="4 5">
    <name type="scientific">Allokutzneria multivorans</name>
    <dbReference type="NCBI Taxonomy" id="1142134"/>
    <lineage>
        <taxon>Bacteria</taxon>
        <taxon>Bacillati</taxon>
        <taxon>Actinomycetota</taxon>
        <taxon>Actinomycetes</taxon>
        <taxon>Pseudonocardiales</taxon>
        <taxon>Pseudonocardiaceae</taxon>
        <taxon>Allokutzneria</taxon>
    </lineage>
</organism>
<dbReference type="PANTHER" id="PTHR21363:SF0">
    <property type="entry name" value="PREPHENATE DEHYDROGENASE [NADP(+)]"/>
    <property type="match status" value="1"/>
</dbReference>
<dbReference type="SUPFAM" id="SSF51735">
    <property type="entry name" value="NAD(P)-binding Rossmann-fold domains"/>
    <property type="match status" value="1"/>
</dbReference>
<evidence type="ECO:0000259" key="3">
    <source>
        <dbReference type="PROSITE" id="PS51176"/>
    </source>
</evidence>
<dbReference type="Gene3D" id="1.10.3660.10">
    <property type="entry name" value="6-phosphogluconate dehydrogenase C-terminal like domain"/>
    <property type="match status" value="1"/>
</dbReference>